<feature type="signal peptide" evidence="1">
    <location>
        <begin position="1"/>
        <end position="29"/>
    </location>
</feature>
<name>A0A840TRB8_9BACT</name>
<evidence type="ECO:0000313" key="2">
    <source>
        <dbReference type="EMBL" id="MBB5282580.1"/>
    </source>
</evidence>
<keyword evidence="1" id="KW-0732">Signal</keyword>
<keyword evidence="3" id="KW-1185">Reference proteome</keyword>
<comment type="caution">
    <text evidence="2">The sequence shown here is derived from an EMBL/GenBank/DDBJ whole genome shotgun (WGS) entry which is preliminary data.</text>
</comment>
<evidence type="ECO:0000313" key="3">
    <source>
        <dbReference type="Proteomes" id="UP000557307"/>
    </source>
</evidence>
<dbReference type="Proteomes" id="UP000557307">
    <property type="component" value="Unassembled WGS sequence"/>
</dbReference>
<organism evidence="2 3">
    <name type="scientific">Rhabdobacter roseus</name>
    <dbReference type="NCBI Taxonomy" id="1655419"/>
    <lineage>
        <taxon>Bacteria</taxon>
        <taxon>Pseudomonadati</taxon>
        <taxon>Bacteroidota</taxon>
        <taxon>Cytophagia</taxon>
        <taxon>Cytophagales</taxon>
        <taxon>Cytophagaceae</taxon>
        <taxon>Rhabdobacter</taxon>
    </lineage>
</organism>
<dbReference type="RefSeq" id="WP_184170955.1">
    <property type="nucleotide sequence ID" value="NZ_JACHGF010000001.1"/>
</dbReference>
<feature type="chain" id="PRO_5032937326" description="DUF3575 domain-containing protein" evidence="1">
    <location>
        <begin position="30"/>
        <end position="249"/>
    </location>
</feature>
<dbReference type="EMBL" id="JACHGF010000001">
    <property type="protein sequence ID" value="MBB5282580.1"/>
    <property type="molecule type" value="Genomic_DNA"/>
</dbReference>
<dbReference type="AlphaFoldDB" id="A0A840TRB8"/>
<evidence type="ECO:0008006" key="4">
    <source>
        <dbReference type="Google" id="ProtNLM"/>
    </source>
</evidence>
<accession>A0A840TRB8</accession>
<gene>
    <name evidence="2" type="ORF">HNQ92_000701</name>
</gene>
<reference evidence="2 3" key="1">
    <citation type="submission" date="2020-08" db="EMBL/GenBank/DDBJ databases">
        <title>Genomic Encyclopedia of Type Strains, Phase IV (KMG-IV): sequencing the most valuable type-strain genomes for metagenomic binning, comparative biology and taxonomic classification.</title>
        <authorList>
            <person name="Goeker M."/>
        </authorList>
    </citation>
    <scope>NUCLEOTIDE SEQUENCE [LARGE SCALE GENOMIC DNA]</scope>
    <source>
        <strain evidence="2 3">DSM 105074</strain>
    </source>
</reference>
<protein>
    <recommendedName>
        <fullName evidence="4">DUF3575 domain-containing protein</fullName>
    </recommendedName>
</protein>
<sequence>MYRHRIRFVSLTMLVAALGQVLLSGGALAQAADSAAVVRATWPVSLDSRTSFIDKRLVNVWGANIGYSWGKRRHKVTLGYYWLGYQASRRLIEWEKDQALRFHPNYYTQTDLYYVSPVYWYNFVNNDRWRLSAPVGVGYGRARALRRELLTEAEEPQFVQRYGFVPIHVGGYGEWKATRWAGISAQVGYRWALNGRRLTDNFNGMYYSVGYSVYTAFFRDWHAFLFKKQRLRSPFWPRRTKKAAEPATP</sequence>
<proteinExistence type="predicted"/>
<evidence type="ECO:0000256" key="1">
    <source>
        <dbReference type="SAM" id="SignalP"/>
    </source>
</evidence>